<evidence type="ECO:0000313" key="2">
    <source>
        <dbReference type="Proteomes" id="UP001162480"/>
    </source>
</evidence>
<reference evidence="1" key="1">
    <citation type="submission" date="2023-08" db="EMBL/GenBank/DDBJ databases">
        <authorList>
            <person name="Alioto T."/>
            <person name="Alioto T."/>
            <person name="Gomez Garrido J."/>
        </authorList>
    </citation>
    <scope>NUCLEOTIDE SEQUENCE</scope>
</reference>
<evidence type="ECO:0000313" key="1">
    <source>
        <dbReference type="EMBL" id="CAI9725664.1"/>
    </source>
</evidence>
<keyword evidence="2" id="KW-1185">Reference proteome</keyword>
<gene>
    <name evidence="1" type="ORF">OCTVUL_1B017603</name>
</gene>
<organism evidence="1 2">
    <name type="scientific">Octopus vulgaris</name>
    <name type="common">Common octopus</name>
    <dbReference type="NCBI Taxonomy" id="6645"/>
    <lineage>
        <taxon>Eukaryota</taxon>
        <taxon>Metazoa</taxon>
        <taxon>Spiralia</taxon>
        <taxon>Lophotrochozoa</taxon>
        <taxon>Mollusca</taxon>
        <taxon>Cephalopoda</taxon>
        <taxon>Coleoidea</taxon>
        <taxon>Octopodiformes</taxon>
        <taxon>Octopoda</taxon>
        <taxon>Incirrata</taxon>
        <taxon>Octopodidae</taxon>
        <taxon>Octopus</taxon>
    </lineage>
</organism>
<protein>
    <submittedName>
        <fullName evidence="1">Uncharacterized protein</fullName>
    </submittedName>
</protein>
<proteinExistence type="predicted"/>
<dbReference type="Proteomes" id="UP001162480">
    <property type="component" value="Chromosome 7"/>
</dbReference>
<dbReference type="AlphaFoldDB" id="A0AA36B135"/>
<dbReference type="EMBL" id="OX597820">
    <property type="protein sequence ID" value="CAI9725664.1"/>
    <property type="molecule type" value="Genomic_DNA"/>
</dbReference>
<accession>A0AA36B135</accession>
<name>A0AA36B135_OCTVU</name>
<sequence>MNIISVNFYEYQYYHGNHDLYRNQIQQYQATLLLMKMEVSKEKSTSNPHDPRSPTIYMLDPTGSTQRLTKQLANVRESYFCLDDRLYDRPEKTVKSVLAIVGCLHP</sequence>